<organism evidence="1">
    <name type="scientific">marine metagenome</name>
    <dbReference type="NCBI Taxonomy" id="408172"/>
    <lineage>
        <taxon>unclassified sequences</taxon>
        <taxon>metagenomes</taxon>
        <taxon>ecological metagenomes</taxon>
    </lineage>
</organism>
<protein>
    <recommendedName>
        <fullName evidence="2">Twin-arginine translocation signal domain-containing protein</fullName>
    </recommendedName>
</protein>
<dbReference type="EMBL" id="UINC01219233">
    <property type="protein sequence ID" value="SVE46611.1"/>
    <property type="molecule type" value="Genomic_DNA"/>
</dbReference>
<dbReference type="AlphaFoldDB" id="A0A383DQ31"/>
<feature type="non-terminal residue" evidence="1">
    <location>
        <position position="57"/>
    </location>
</feature>
<feature type="non-terminal residue" evidence="1">
    <location>
        <position position="1"/>
    </location>
</feature>
<gene>
    <name evidence="1" type="ORF">METZ01_LOCUS499465</name>
</gene>
<accession>A0A383DQ31</accession>
<proteinExistence type="predicted"/>
<evidence type="ECO:0008006" key="2">
    <source>
        <dbReference type="Google" id="ProtNLM"/>
    </source>
</evidence>
<name>A0A383DQ31_9ZZZZ</name>
<reference evidence="1" key="1">
    <citation type="submission" date="2018-05" db="EMBL/GenBank/DDBJ databases">
        <authorList>
            <person name="Lanie J.A."/>
            <person name="Ng W.-L."/>
            <person name="Kazmierczak K.M."/>
            <person name="Andrzejewski T.M."/>
            <person name="Davidsen T.M."/>
            <person name="Wayne K.J."/>
            <person name="Tettelin H."/>
            <person name="Glass J.I."/>
            <person name="Rusch D."/>
            <person name="Podicherti R."/>
            <person name="Tsui H.-C.T."/>
            <person name="Winkler M.E."/>
        </authorList>
    </citation>
    <scope>NUCLEOTIDE SEQUENCE</scope>
</reference>
<sequence length="57" mass="6426">MTKKRDQEHVAIPVLKDDLQEGRISRRDFLRYATLLGVSTTAAYKIANVVNNGEPLL</sequence>
<dbReference type="NCBIfam" id="TIGR01409">
    <property type="entry name" value="TAT_signal_seq"/>
    <property type="match status" value="1"/>
</dbReference>
<dbReference type="InterPro" id="IPR019546">
    <property type="entry name" value="TAT_signal_bac_arc"/>
</dbReference>
<evidence type="ECO:0000313" key="1">
    <source>
        <dbReference type="EMBL" id="SVE46611.1"/>
    </source>
</evidence>